<keyword evidence="14" id="KW-1185">Reference proteome</keyword>
<reference evidence="13" key="1">
    <citation type="submission" date="2025-08" db="UniProtKB">
        <authorList>
            <consortium name="Ensembl"/>
        </authorList>
    </citation>
    <scope>IDENTIFICATION</scope>
</reference>
<feature type="compositionally biased region" description="Acidic residues" evidence="12">
    <location>
        <begin position="253"/>
        <end position="262"/>
    </location>
</feature>
<feature type="compositionally biased region" description="Basic and acidic residues" evidence="12">
    <location>
        <begin position="64"/>
        <end position="81"/>
    </location>
</feature>
<keyword evidence="4" id="KW-0677">Repeat</keyword>
<feature type="region of interest" description="Disordered" evidence="12">
    <location>
        <begin position="205"/>
        <end position="297"/>
    </location>
</feature>
<evidence type="ECO:0000256" key="11">
    <source>
        <dbReference type="ARBA" id="ARBA00080928"/>
    </source>
</evidence>
<feature type="compositionally biased region" description="Pro residues" evidence="12">
    <location>
        <begin position="114"/>
        <end position="123"/>
    </location>
</feature>
<dbReference type="InterPro" id="IPR015943">
    <property type="entry name" value="WD40/YVTN_repeat-like_dom_sf"/>
</dbReference>
<dbReference type="InterPro" id="IPR036322">
    <property type="entry name" value="WD40_repeat_dom_sf"/>
</dbReference>
<dbReference type="GeneTree" id="ENSGT00390000018632"/>
<reference evidence="13" key="2">
    <citation type="submission" date="2025-09" db="UniProtKB">
        <authorList>
            <consortium name="Ensembl"/>
        </authorList>
    </citation>
    <scope>IDENTIFICATION</scope>
</reference>
<evidence type="ECO:0000256" key="1">
    <source>
        <dbReference type="ARBA" id="ARBA00004123"/>
    </source>
</evidence>
<feature type="compositionally biased region" description="Low complexity" evidence="12">
    <location>
        <begin position="263"/>
        <end position="275"/>
    </location>
</feature>
<keyword evidence="5" id="KW-0804">Transcription</keyword>
<evidence type="ECO:0000313" key="14">
    <source>
        <dbReference type="Proteomes" id="UP000233060"/>
    </source>
</evidence>
<evidence type="ECO:0000256" key="6">
    <source>
        <dbReference type="ARBA" id="ARBA00023242"/>
    </source>
</evidence>
<keyword evidence="2" id="KW-0597">Phosphoprotein</keyword>
<evidence type="ECO:0000256" key="2">
    <source>
        <dbReference type="ARBA" id="ARBA00022553"/>
    </source>
</evidence>
<feature type="compositionally biased region" description="Basic residues" evidence="12">
    <location>
        <begin position="92"/>
        <end position="112"/>
    </location>
</feature>
<comment type="subcellular location">
    <subcellularLocation>
        <location evidence="1">Nucleus</location>
    </subcellularLocation>
</comment>
<dbReference type="GO" id="GO:0006383">
    <property type="term" value="P:transcription by RNA polymerase III"/>
    <property type="evidence" value="ECO:0007669"/>
    <property type="project" value="TreeGrafter"/>
</dbReference>
<dbReference type="Gene3D" id="2.130.10.10">
    <property type="entry name" value="YVTN repeat-like/Quinoprotein amine dehydrogenase"/>
    <property type="match status" value="1"/>
</dbReference>
<keyword evidence="6" id="KW-0539">Nucleus</keyword>
<comment type="subunit">
    <text evidence="8">Part of the TFIIIC subcomplex TFIIIC2, consisting of six subunits, GTF3C1, GTF3C2, GTF3C3, GTF3C4, GTF3C5 and GTF3C6.</text>
</comment>
<evidence type="ECO:0000256" key="10">
    <source>
        <dbReference type="ARBA" id="ARBA00077594"/>
    </source>
</evidence>
<accession>A0A2K5P3C4</accession>
<evidence type="ECO:0000256" key="5">
    <source>
        <dbReference type="ARBA" id="ARBA00023163"/>
    </source>
</evidence>
<evidence type="ECO:0000256" key="9">
    <source>
        <dbReference type="ARBA" id="ARBA00069550"/>
    </source>
</evidence>
<evidence type="ECO:0000256" key="7">
    <source>
        <dbReference type="ARBA" id="ARBA00053668"/>
    </source>
</evidence>
<organism evidence="13 14">
    <name type="scientific">Cercocebus atys</name>
    <name type="common">Sooty mangabey</name>
    <name type="synonym">Cercocebus torquatus atys</name>
    <dbReference type="NCBI Taxonomy" id="9531"/>
    <lineage>
        <taxon>Eukaryota</taxon>
        <taxon>Metazoa</taxon>
        <taxon>Chordata</taxon>
        <taxon>Craniata</taxon>
        <taxon>Vertebrata</taxon>
        <taxon>Euteleostomi</taxon>
        <taxon>Mammalia</taxon>
        <taxon>Eutheria</taxon>
        <taxon>Euarchontoglires</taxon>
        <taxon>Primates</taxon>
        <taxon>Haplorrhini</taxon>
        <taxon>Catarrhini</taxon>
        <taxon>Cercopithecidae</taxon>
        <taxon>Cercopithecinae</taxon>
        <taxon>Cercocebus</taxon>
    </lineage>
</organism>
<dbReference type="AlphaFoldDB" id="A0A2K5P3C4"/>
<evidence type="ECO:0000256" key="4">
    <source>
        <dbReference type="ARBA" id="ARBA00022737"/>
    </source>
</evidence>
<dbReference type="PANTHER" id="PTHR15052:SF2">
    <property type="entry name" value="GENERAL TRANSCRIPTION FACTOR 3C POLYPEPTIDE 2"/>
    <property type="match status" value="1"/>
</dbReference>
<protein>
    <recommendedName>
        <fullName evidence="9">General transcription factor 3C polypeptide 2</fullName>
    </recommendedName>
    <alternativeName>
        <fullName evidence="10">TF3C-beta</fullName>
    </alternativeName>
    <alternativeName>
        <fullName evidence="11">Transcription factor IIIC subunit beta</fullName>
    </alternativeName>
</protein>
<name>A0A2K5P3C4_CERAT</name>
<sequence length="606" mass="66445">MDTCGVGCVALGEAGPVGNMTVVDSPGQDVLNQLDVKTSSEMTSAEASIEMSLPTPLPGFEDSPDQRRLPSEQESLSRLEQQDLSSEMSKVSKPRASKPGRKRGGRTRKGPKRPQQPNPPSAPLVPGLLDQSNPLSTPMPKKRGRKSKAELLLLKLSKDLERPESPSPKRPPEDFETPSGERPRRRAAQVALLYLQELAEELSTALPAPVSCPEGPKVSSPTKPKKIRQPAACPGGEEVDGAPRDEDFFLQVEAEDVEESEGPSESSSEPEPAVPRSTPRGSTSGKQKPHCRGMAPNGLPNHIMAPVWKCLHLTKDFREQKHSYWEFAEWIPLAWKWHLLSELEAAPYLPQEEKSPLFSVQREGLPEDGTLYRINRFSSITAHPERWDVSFFTGGPLWALDWCPVPEGAGASQYVALFSSPDMNETHPLSQLHSGPGLLQLWGLGTLQQESCPGNRAHFVYGIACDNGCIWDLKFCPSGAWELPGTPRKAPLLPRLGLLALACSDGKVLLFSLPHPEALLAQQPPDAVKPAIYKVQCVATLQVGSMQATDPSECGQCLSLAWMPTRPHQHLAAGYYNERNKSLDCFYSEKNLRVDRCWARHGGSCL</sequence>
<feature type="compositionally biased region" description="Polar residues" evidence="12">
    <location>
        <begin position="35"/>
        <end position="46"/>
    </location>
</feature>
<evidence type="ECO:0000256" key="12">
    <source>
        <dbReference type="SAM" id="MobiDB-lite"/>
    </source>
</evidence>
<dbReference type="PANTHER" id="PTHR15052">
    <property type="entry name" value="RNA POLYMERASE III TRANSCRIPTION INITIATION FACTOR COMPLEX SUBUNIT"/>
    <property type="match status" value="1"/>
</dbReference>
<dbReference type="FunFam" id="2.130.10.10:FF:000311">
    <property type="entry name" value="general transcription factor 3C polypeptide 2"/>
    <property type="match status" value="1"/>
</dbReference>
<feature type="region of interest" description="Disordered" evidence="12">
    <location>
        <begin position="35"/>
        <end position="187"/>
    </location>
</feature>
<keyword evidence="3" id="KW-0853">WD repeat</keyword>
<comment type="function">
    <text evidence="7">Required for RNA polymerase III-mediated transcription. Component of TFIIIC that initiates transcription complex assembly on tRNA and is required for transcription of 5S rRNA and other stable nuclear and cytoplasmic RNAs. May play a direct role in stabilizing interactions of TFIIIC2 with TFIIIC1.</text>
</comment>
<evidence type="ECO:0000256" key="3">
    <source>
        <dbReference type="ARBA" id="ARBA00022574"/>
    </source>
</evidence>
<dbReference type="SUPFAM" id="SSF50978">
    <property type="entry name" value="WD40 repeat-like"/>
    <property type="match status" value="1"/>
</dbReference>
<dbReference type="Proteomes" id="UP000233060">
    <property type="component" value="Unassembled WGS sequence"/>
</dbReference>
<dbReference type="GO" id="GO:0005634">
    <property type="term" value="C:nucleus"/>
    <property type="evidence" value="ECO:0007669"/>
    <property type="project" value="UniProtKB-SubCell"/>
</dbReference>
<dbReference type="Ensembl" id="ENSCATT00000068611.1">
    <property type="protein sequence ID" value="ENSCATP00000044170.1"/>
    <property type="gene ID" value="ENSCATG00000044573.1"/>
</dbReference>
<proteinExistence type="predicted"/>
<dbReference type="InterPro" id="IPR052416">
    <property type="entry name" value="GTF3C_component"/>
</dbReference>
<evidence type="ECO:0000256" key="8">
    <source>
        <dbReference type="ARBA" id="ARBA00063334"/>
    </source>
</evidence>
<dbReference type="GO" id="GO:0000127">
    <property type="term" value="C:transcription factor TFIIIC complex"/>
    <property type="evidence" value="ECO:0007669"/>
    <property type="project" value="TreeGrafter"/>
</dbReference>
<evidence type="ECO:0000313" key="13">
    <source>
        <dbReference type="Ensembl" id="ENSCATP00000044170.1"/>
    </source>
</evidence>
<gene>
    <name evidence="13" type="primary">GTF3C2</name>
</gene>
<dbReference type="Bgee" id="ENSCATG00000044573">
    <property type="expression patterns" value="Expressed in thymus and 12 other cell types or tissues"/>
</dbReference>